<name>A0A8A1M250_AJECA</name>
<dbReference type="AlphaFoldDB" id="A0A8A1M250"/>
<dbReference type="VEuPathDB" id="FungiDB:I7I51_05356"/>
<accession>A0A8A1M250</accession>
<dbReference type="EMBL" id="CP069110">
    <property type="protein sequence ID" value="QSS60556.1"/>
    <property type="molecule type" value="Genomic_DNA"/>
</dbReference>
<dbReference type="Proteomes" id="UP000663671">
    <property type="component" value="Chromosome 4"/>
</dbReference>
<evidence type="ECO:0000313" key="1">
    <source>
        <dbReference type="EMBL" id="QSS60556.1"/>
    </source>
</evidence>
<organism evidence="1 2">
    <name type="scientific">Ajellomyces capsulatus</name>
    <name type="common">Darling's disease fungus</name>
    <name type="synonym">Histoplasma capsulatum</name>
    <dbReference type="NCBI Taxonomy" id="5037"/>
    <lineage>
        <taxon>Eukaryota</taxon>
        <taxon>Fungi</taxon>
        <taxon>Dikarya</taxon>
        <taxon>Ascomycota</taxon>
        <taxon>Pezizomycotina</taxon>
        <taxon>Eurotiomycetes</taxon>
        <taxon>Eurotiomycetidae</taxon>
        <taxon>Onygenales</taxon>
        <taxon>Ajellomycetaceae</taxon>
        <taxon>Histoplasma</taxon>
    </lineage>
</organism>
<proteinExistence type="predicted"/>
<dbReference type="OrthoDB" id="4448499at2759"/>
<gene>
    <name evidence="1" type="ORF">I7I51_05356</name>
</gene>
<protein>
    <submittedName>
        <fullName evidence="1">Uncharacterized protein</fullName>
    </submittedName>
</protein>
<reference evidence="1" key="1">
    <citation type="submission" date="2021-01" db="EMBL/GenBank/DDBJ databases">
        <title>Chromosome-level genome assembly of a human fungal pathogen reveals clustering of transcriptionally co-regulated genes.</title>
        <authorList>
            <person name="Voorhies M."/>
            <person name="Cohen S."/>
            <person name="Shea T.P."/>
            <person name="Petrus S."/>
            <person name="Munoz J.F."/>
            <person name="Poplawski S."/>
            <person name="Goldman W.E."/>
            <person name="Michael T."/>
            <person name="Cuomo C.A."/>
            <person name="Sil A."/>
            <person name="Beyhan S."/>
        </authorList>
    </citation>
    <scope>NUCLEOTIDE SEQUENCE</scope>
    <source>
        <strain evidence="1">WU24</strain>
    </source>
</reference>
<evidence type="ECO:0000313" key="2">
    <source>
        <dbReference type="Proteomes" id="UP000663671"/>
    </source>
</evidence>
<sequence>MATFTEEEFEQLLRDFEDNAPSDFGQNLCSNTDLFEVELPQSLNFNTTPCPMDTTQTLEVQLAETQKDAFEDSMKTMDKLVQLHAELRSMKSLVEGLVHYMERLGPWTAEVTVALQKLEEPPLSAT</sequence>